<reference evidence="2" key="1">
    <citation type="submission" date="2020-04" db="EMBL/GenBank/DDBJ databases">
        <authorList>
            <person name="Chiriac C."/>
            <person name="Salcher M."/>
            <person name="Ghai R."/>
            <person name="Kavagutti S V."/>
        </authorList>
    </citation>
    <scope>NUCLEOTIDE SEQUENCE</scope>
</reference>
<dbReference type="Pfam" id="PF12917">
    <property type="entry name" value="YfbR-like"/>
    <property type="match status" value="1"/>
</dbReference>
<sequence>MSENEFYAYGKNRASIEAVMRFHAVKRWHMIDTTRQQTLAEHSANVALLAYHIALHAPLMIFGGALAVSGMALLHDIDEVFTGDIPTHTKQHLIGLQELEDQNTPQ</sequence>
<organism evidence="2">
    <name type="scientific">uncultured Caudovirales phage</name>
    <dbReference type="NCBI Taxonomy" id="2100421"/>
    <lineage>
        <taxon>Viruses</taxon>
        <taxon>Duplodnaviria</taxon>
        <taxon>Heunggongvirae</taxon>
        <taxon>Uroviricota</taxon>
        <taxon>Caudoviricetes</taxon>
        <taxon>Peduoviridae</taxon>
        <taxon>Maltschvirus</taxon>
        <taxon>Maltschvirus maltsch</taxon>
    </lineage>
</organism>
<dbReference type="SUPFAM" id="SSF109604">
    <property type="entry name" value="HD-domain/PDEase-like"/>
    <property type="match status" value="1"/>
</dbReference>
<feature type="non-terminal residue" evidence="2">
    <location>
        <position position="106"/>
    </location>
</feature>
<keyword evidence="1" id="KW-0812">Transmembrane</keyword>
<keyword evidence="1" id="KW-1133">Transmembrane helix</keyword>
<gene>
    <name evidence="2" type="ORF">UFOVP2_1</name>
</gene>
<dbReference type="Gene3D" id="1.10.3210.10">
    <property type="entry name" value="Hypothetical protein af1432"/>
    <property type="match status" value="1"/>
</dbReference>
<protein>
    <submittedName>
        <fullName evidence="2">HD domain containing protein</fullName>
    </submittedName>
</protein>
<dbReference type="EMBL" id="LR796138">
    <property type="protein sequence ID" value="CAB4120823.1"/>
    <property type="molecule type" value="Genomic_DNA"/>
</dbReference>
<keyword evidence="1" id="KW-0472">Membrane</keyword>
<proteinExistence type="predicted"/>
<feature type="transmembrane region" description="Helical" evidence="1">
    <location>
        <begin position="49"/>
        <end position="74"/>
    </location>
</feature>
<name>A0A6J5KHF8_9CAUD</name>
<evidence type="ECO:0000256" key="1">
    <source>
        <dbReference type="SAM" id="Phobius"/>
    </source>
</evidence>
<evidence type="ECO:0000313" key="2">
    <source>
        <dbReference type="EMBL" id="CAB4120823.1"/>
    </source>
</evidence>
<accession>A0A6J5KHF8</accession>